<keyword evidence="2" id="KW-1185">Reference proteome</keyword>
<name>A0A5B6WF27_9ROSI</name>
<accession>A0A5B6WF27</accession>
<protein>
    <submittedName>
        <fullName evidence="1">Uncharacterized protein</fullName>
    </submittedName>
</protein>
<evidence type="ECO:0000313" key="1">
    <source>
        <dbReference type="EMBL" id="KAA3479767.1"/>
    </source>
</evidence>
<organism evidence="1 2">
    <name type="scientific">Gossypium australe</name>
    <dbReference type="NCBI Taxonomy" id="47621"/>
    <lineage>
        <taxon>Eukaryota</taxon>
        <taxon>Viridiplantae</taxon>
        <taxon>Streptophyta</taxon>
        <taxon>Embryophyta</taxon>
        <taxon>Tracheophyta</taxon>
        <taxon>Spermatophyta</taxon>
        <taxon>Magnoliopsida</taxon>
        <taxon>eudicotyledons</taxon>
        <taxon>Gunneridae</taxon>
        <taxon>Pentapetalae</taxon>
        <taxon>rosids</taxon>
        <taxon>malvids</taxon>
        <taxon>Malvales</taxon>
        <taxon>Malvaceae</taxon>
        <taxon>Malvoideae</taxon>
        <taxon>Gossypium</taxon>
    </lineage>
</organism>
<dbReference type="EMBL" id="SMMG02000003">
    <property type="protein sequence ID" value="KAA3479767.1"/>
    <property type="molecule type" value="Genomic_DNA"/>
</dbReference>
<dbReference type="AlphaFoldDB" id="A0A5B6WF27"/>
<dbReference type="Proteomes" id="UP000325315">
    <property type="component" value="Unassembled WGS sequence"/>
</dbReference>
<evidence type="ECO:0000313" key="2">
    <source>
        <dbReference type="Proteomes" id="UP000325315"/>
    </source>
</evidence>
<comment type="caution">
    <text evidence="1">The sequence shown here is derived from an EMBL/GenBank/DDBJ whole genome shotgun (WGS) entry which is preliminary data.</text>
</comment>
<proteinExistence type="predicted"/>
<sequence>MHLPMALCWINYIIKRMRFWNRLQTMIINTLLFEWGLAKDLLAITSLMAQASTLANMIKTLKRPTTV</sequence>
<gene>
    <name evidence="1" type="ORF">EPI10_020252</name>
</gene>
<reference evidence="2" key="1">
    <citation type="journal article" date="2019" name="Plant Biotechnol. J.">
        <title>Genome sequencing of the Australian wild diploid species Gossypium australe highlights disease resistance and delayed gland morphogenesis.</title>
        <authorList>
            <person name="Cai Y."/>
            <person name="Cai X."/>
            <person name="Wang Q."/>
            <person name="Wang P."/>
            <person name="Zhang Y."/>
            <person name="Cai C."/>
            <person name="Xu Y."/>
            <person name="Wang K."/>
            <person name="Zhou Z."/>
            <person name="Wang C."/>
            <person name="Geng S."/>
            <person name="Li B."/>
            <person name="Dong Q."/>
            <person name="Hou Y."/>
            <person name="Wang H."/>
            <person name="Ai P."/>
            <person name="Liu Z."/>
            <person name="Yi F."/>
            <person name="Sun M."/>
            <person name="An G."/>
            <person name="Cheng J."/>
            <person name="Zhang Y."/>
            <person name="Shi Q."/>
            <person name="Xie Y."/>
            <person name="Shi X."/>
            <person name="Chang Y."/>
            <person name="Huang F."/>
            <person name="Chen Y."/>
            <person name="Hong S."/>
            <person name="Mi L."/>
            <person name="Sun Q."/>
            <person name="Zhang L."/>
            <person name="Zhou B."/>
            <person name="Peng R."/>
            <person name="Zhang X."/>
            <person name="Liu F."/>
        </authorList>
    </citation>
    <scope>NUCLEOTIDE SEQUENCE [LARGE SCALE GENOMIC DNA]</scope>
    <source>
        <strain evidence="2">cv. PA1801</strain>
    </source>
</reference>